<organism evidence="1 2">
    <name type="scientific">Xylaria grammica</name>
    <dbReference type="NCBI Taxonomy" id="363999"/>
    <lineage>
        <taxon>Eukaryota</taxon>
        <taxon>Fungi</taxon>
        <taxon>Dikarya</taxon>
        <taxon>Ascomycota</taxon>
        <taxon>Pezizomycotina</taxon>
        <taxon>Sordariomycetes</taxon>
        <taxon>Xylariomycetidae</taxon>
        <taxon>Xylariales</taxon>
        <taxon>Xylariaceae</taxon>
        <taxon>Xylaria</taxon>
    </lineage>
</organism>
<gene>
    <name evidence="1" type="ORF">EKO27_g11093</name>
</gene>
<dbReference type="GO" id="GO:0016746">
    <property type="term" value="F:acyltransferase activity"/>
    <property type="evidence" value="ECO:0007669"/>
    <property type="project" value="InterPro"/>
</dbReference>
<keyword evidence="2" id="KW-1185">Reference proteome</keyword>
<evidence type="ECO:0008006" key="3">
    <source>
        <dbReference type="Google" id="ProtNLM"/>
    </source>
</evidence>
<dbReference type="InterPro" id="IPR016039">
    <property type="entry name" value="Thiolase-like"/>
</dbReference>
<evidence type="ECO:0000313" key="2">
    <source>
        <dbReference type="Proteomes" id="UP000286045"/>
    </source>
</evidence>
<reference evidence="1 2" key="1">
    <citation type="submission" date="2018-12" db="EMBL/GenBank/DDBJ databases">
        <title>Draft genome sequence of Xylaria grammica IHI A82.</title>
        <authorList>
            <person name="Buettner E."/>
            <person name="Kellner H."/>
        </authorList>
    </citation>
    <scope>NUCLEOTIDE SEQUENCE [LARGE SCALE GENOMIC DNA]</scope>
    <source>
        <strain evidence="1 2">IHI A82</strain>
    </source>
</reference>
<feature type="non-terminal residue" evidence="1">
    <location>
        <position position="61"/>
    </location>
</feature>
<dbReference type="EMBL" id="RYZI01000651">
    <property type="protein sequence ID" value="RWA04006.1"/>
    <property type="molecule type" value="Genomic_DNA"/>
</dbReference>
<dbReference type="Proteomes" id="UP000286045">
    <property type="component" value="Unassembled WGS sequence"/>
</dbReference>
<accession>A0A439CPD2</accession>
<comment type="caution">
    <text evidence="1">The sequence shown here is derived from an EMBL/GenBank/DDBJ whole genome shotgun (WGS) entry which is preliminary data.</text>
</comment>
<proteinExistence type="predicted"/>
<dbReference type="AlphaFoldDB" id="A0A439CPD2"/>
<protein>
    <recommendedName>
        <fullName evidence="3">Thiolase N-terminal domain-containing protein</fullName>
    </recommendedName>
</protein>
<sequence length="61" mass="6494">MASIPKGLKAVLSKAPTDTVILSSLRTPVCRSYKGQLKDAYPEELLTAVLKATLAAHPTLD</sequence>
<dbReference type="Gene3D" id="3.40.47.10">
    <property type="match status" value="1"/>
</dbReference>
<name>A0A439CPD2_9PEZI</name>
<evidence type="ECO:0000313" key="1">
    <source>
        <dbReference type="EMBL" id="RWA04006.1"/>
    </source>
</evidence>
<dbReference type="STRING" id="363999.A0A439CPD2"/>